<accession>A0A8H6HTY9</accession>
<evidence type="ECO:0000313" key="2">
    <source>
        <dbReference type="EMBL" id="KAF6751808.1"/>
    </source>
</evidence>
<gene>
    <name evidence="2" type="ORF">DFP72DRAFT_1070846</name>
</gene>
<dbReference type="EMBL" id="JACGCI010000047">
    <property type="protein sequence ID" value="KAF6751808.1"/>
    <property type="molecule type" value="Genomic_DNA"/>
</dbReference>
<sequence>MNWRYKKEEARLRLDSYIQAIGQAPVDSVSGSLKALQLNDCEVVMFSGPPCLRLVRSAGDEQEEVTVTVAGIISDKTLPPVYQLRSTKPEHVRYLGQFVRLTGLGSHTFEESQDRLREIFEEFRRTEGVDTLEGFEFGLYEEQYCIALHTRYLTDRRNVPGQRHIDFPADVDPEHALEDARDIQFIRTVDNVVQYAKKVEAQDGTARYEHLAPGEFKEGDLVEATGAFIAYPGGEAGKYKLVFALRSLALLTSAFREESRIPKRVPDEETSRGRGSKRRRFPTATKLKRTYISYAPQGSDGTQN</sequence>
<dbReference type="OrthoDB" id="3269456at2759"/>
<dbReference type="Proteomes" id="UP000521943">
    <property type="component" value="Unassembled WGS sequence"/>
</dbReference>
<feature type="region of interest" description="Disordered" evidence="1">
    <location>
        <begin position="262"/>
        <end position="304"/>
    </location>
</feature>
<protein>
    <submittedName>
        <fullName evidence="2">Uncharacterized protein</fullName>
    </submittedName>
</protein>
<comment type="caution">
    <text evidence="2">The sequence shown here is derived from an EMBL/GenBank/DDBJ whole genome shotgun (WGS) entry which is preliminary data.</text>
</comment>
<keyword evidence="3" id="KW-1185">Reference proteome</keyword>
<feature type="compositionally biased region" description="Basic and acidic residues" evidence="1">
    <location>
        <begin position="262"/>
        <end position="272"/>
    </location>
</feature>
<evidence type="ECO:0000256" key="1">
    <source>
        <dbReference type="SAM" id="MobiDB-lite"/>
    </source>
</evidence>
<name>A0A8H6HTY9_9AGAR</name>
<proteinExistence type="predicted"/>
<evidence type="ECO:0000313" key="3">
    <source>
        <dbReference type="Proteomes" id="UP000521943"/>
    </source>
</evidence>
<reference evidence="2 3" key="1">
    <citation type="submission" date="2020-07" db="EMBL/GenBank/DDBJ databases">
        <title>Comparative genomics of pyrophilous fungi reveals a link between fire events and developmental genes.</title>
        <authorList>
            <consortium name="DOE Joint Genome Institute"/>
            <person name="Steindorff A.S."/>
            <person name="Carver A."/>
            <person name="Calhoun S."/>
            <person name="Stillman K."/>
            <person name="Liu H."/>
            <person name="Lipzen A."/>
            <person name="Pangilinan J."/>
            <person name="Labutti K."/>
            <person name="Bruns T.D."/>
            <person name="Grigoriev I.V."/>
        </authorList>
    </citation>
    <scope>NUCLEOTIDE SEQUENCE [LARGE SCALE GENOMIC DNA]</scope>
    <source>
        <strain evidence="2 3">CBS 144469</strain>
    </source>
</reference>
<organism evidence="2 3">
    <name type="scientific">Ephemerocybe angulata</name>
    <dbReference type="NCBI Taxonomy" id="980116"/>
    <lineage>
        <taxon>Eukaryota</taxon>
        <taxon>Fungi</taxon>
        <taxon>Dikarya</taxon>
        <taxon>Basidiomycota</taxon>
        <taxon>Agaricomycotina</taxon>
        <taxon>Agaricomycetes</taxon>
        <taxon>Agaricomycetidae</taxon>
        <taxon>Agaricales</taxon>
        <taxon>Agaricineae</taxon>
        <taxon>Psathyrellaceae</taxon>
        <taxon>Ephemerocybe</taxon>
    </lineage>
</organism>
<dbReference type="AlphaFoldDB" id="A0A8H6HTY9"/>
<feature type="compositionally biased region" description="Basic residues" evidence="1">
    <location>
        <begin position="274"/>
        <end position="289"/>
    </location>
</feature>